<name>A0A0B5QMV5_CLOBE</name>
<dbReference type="OrthoDB" id="1924904at2"/>
<organism evidence="2 3">
    <name type="scientific">Clostridium beijerinckii</name>
    <name type="common">Clostridium MP</name>
    <dbReference type="NCBI Taxonomy" id="1520"/>
    <lineage>
        <taxon>Bacteria</taxon>
        <taxon>Bacillati</taxon>
        <taxon>Bacillota</taxon>
        <taxon>Clostridia</taxon>
        <taxon>Eubacteriales</taxon>
        <taxon>Clostridiaceae</taxon>
        <taxon>Clostridium</taxon>
    </lineage>
</organism>
<dbReference type="KEGG" id="cbei:LF65_02769"/>
<evidence type="ECO:0000256" key="1">
    <source>
        <dbReference type="SAM" id="SignalP"/>
    </source>
</evidence>
<evidence type="ECO:0000313" key="3">
    <source>
        <dbReference type="Proteomes" id="UP000031866"/>
    </source>
</evidence>
<accession>A0A0B5QMV5</accession>
<dbReference type="Proteomes" id="UP000031866">
    <property type="component" value="Chromosome"/>
</dbReference>
<dbReference type="EMBL" id="CP010086">
    <property type="protein sequence ID" value="AJG99342.1"/>
    <property type="molecule type" value="Genomic_DNA"/>
</dbReference>
<reference evidence="3" key="1">
    <citation type="submission" date="2014-12" db="EMBL/GenBank/DDBJ databases">
        <title>Genome sequence of Clostridium beijerinckii strain 59B.</title>
        <authorList>
            <person name="Little G.T."/>
            <person name="Minton N.P."/>
        </authorList>
    </citation>
    <scope>NUCLEOTIDE SEQUENCE [LARGE SCALE GENOMIC DNA]</scope>
    <source>
        <strain evidence="3">59B</strain>
    </source>
</reference>
<feature type="chain" id="PRO_5002105901" evidence="1">
    <location>
        <begin position="26"/>
        <end position="112"/>
    </location>
</feature>
<keyword evidence="1" id="KW-0732">Signal</keyword>
<gene>
    <name evidence="2" type="ORF">LF65_02769</name>
</gene>
<protein>
    <submittedName>
        <fullName evidence="2">Uncharacterized protein</fullName>
    </submittedName>
</protein>
<evidence type="ECO:0000313" key="2">
    <source>
        <dbReference type="EMBL" id="AJG99342.1"/>
    </source>
</evidence>
<dbReference type="AlphaFoldDB" id="A0A0B5QMV5"/>
<dbReference type="RefSeq" id="WP_041896742.1">
    <property type="nucleotide sequence ID" value="NZ_CP010086.2"/>
</dbReference>
<feature type="signal peptide" evidence="1">
    <location>
        <begin position="1"/>
        <end position="25"/>
    </location>
</feature>
<sequence length="112" mass="12682">MKKFIFICSIFLFLSLNLNTIPSFASPAQKTFSQGIYRMKDLNLLPNVAYTAQNVSPTEVFLIIFDGNKVIQQSIRLEGNSIRYVLRPMKEDFNFVVLGNGQLVFTPTSITP</sequence>
<proteinExistence type="predicted"/>